<geneLocation type="plasmid" evidence="2 3">
    <name>unnamed1</name>
</geneLocation>
<feature type="signal peptide" evidence="1">
    <location>
        <begin position="1"/>
        <end position="25"/>
    </location>
</feature>
<dbReference type="RefSeq" id="WP_065211336.1">
    <property type="nucleotide sequence ID" value="NZ_CP016179.1"/>
</dbReference>
<organism evidence="2 3">
    <name type="scientific">Vibrio breoganii</name>
    <dbReference type="NCBI Taxonomy" id="553239"/>
    <lineage>
        <taxon>Bacteria</taxon>
        <taxon>Pseudomonadati</taxon>
        <taxon>Pseudomonadota</taxon>
        <taxon>Gammaproteobacteria</taxon>
        <taxon>Vibrionales</taxon>
        <taxon>Vibrionaceae</taxon>
        <taxon>Vibrio</taxon>
    </lineage>
</organism>
<gene>
    <name evidence="2" type="ORF">A6E01_20405</name>
</gene>
<dbReference type="AlphaFoldDB" id="A0AAN0XZG0"/>
<dbReference type="EMBL" id="CP016179">
    <property type="protein sequence ID" value="ANO35577.1"/>
    <property type="molecule type" value="Genomic_DNA"/>
</dbReference>
<name>A0AAN0XZG0_9VIBR</name>
<reference evidence="2 3" key="1">
    <citation type="submission" date="2016-06" db="EMBL/GenBank/DDBJ databases">
        <title>Adaptive Radiation by Waves of Gene Transfer Leads to Fine-Scale Resource Partitioning in Marine Microbes.</title>
        <authorList>
            <person name="Hehemann J.-H."/>
            <person name="Arevalo P."/>
            <person name="Datta M.S."/>
            <person name="Yu X."/>
            <person name="Corzett C."/>
            <person name="Henschel A."/>
            <person name="Preheim S.P."/>
            <person name="Timberlake S."/>
            <person name="Alm E.J."/>
            <person name="Polz M.F."/>
        </authorList>
    </citation>
    <scope>NUCLEOTIDE SEQUENCE [LARGE SCALE GENOMIC DNA]</scope>
    <source>
        <strain evidence="2 3">FF50</strain>
        <plasmid evidence="2 3">unnamed1</plasmid>
    </source>
</reference>
<sequence>MTRRIYLKALTLLAIAITFSGPTFALELTKDNPSTLTGTNSSDYTIAGLKLGMTHQQAWDTLDQNDSLVGIKDTANPSRIWVYTPDKDGNHGHSALYLVWEPGNANMKSITVFQDYRSHITPNLRRLLSFEAIDNNSAFKKDFIGYSNRSEVTLDIPSTDLKLKSYYYDDIGLEIIDKHSSEGDEVVFSIYR</sequence>
<accession>A0AAN0XZG0</accession>
<dbReference type="KEGG" id="vbr:A6E01_20405"/>
<evidence type="ECO:0000313" key="2">
    <source>
        <dbReference type="EMBL" id="ANO35577.1"/>
    </source>
</evidence>
<keyword evidence="1" id="KW-0732">Signal</keyword>
<feature type="chain" id="PRO_5042883129" evidence="1">
    <location>
        <begin position="26"/>
        <end position="192"/>
    </location>
</feature>
<protein>
    <submittedName>
        <fullName evidence="2">Uncharacterized protein</fullName>
    </submittedName>
</protein>
<evidence type="ECO:0000256" key="1">
    <source>
        <dbReference type="SAM" id="SignalP"/>
    </source>
</evidence>
<evidence type="ECO:0000313" key="3">
    <source>
        <dbReference type="Proteomes" id="UP000092018"/>
    </source>
</evidence>
<dbReference type="Proteomes" id="UP000092018">
    <property type="component" value="Plasmid unnamed1"/>
</dbReference>
<keyword evidence="2" id="KW-0614">Plasmid</keyword>
<proteinExistence type="predicted"/>